<dbReference type="Gene3D" id="1.10.10.10">
    <property type="entry name" value="Winged helix-like DNA-binding domain superfamily/Winged helix DNA-binding domain"/>
    <property type="match status" value="1"/>
</dbReference>
<evidence type="ECO:0000259" key="2">
    <source>
        <dbReference type="Pfam" id="PF02481"/>
    </source>
</evidence>
<dbReference type="GO" id="GO:0009294">
    <property type="term" value="P:DNA-mediated transformation"/>
    <property type="evidence" value="ECO:0007669"/>
    <property type="project" value="InterPro"/>
</dbReference>
<evidence type="ECO:0000313" key="4">
    <source>
        <dbReference type="EMBL" id="AOT68292.1"/>
    </source>
</evidence>
<dbReference type="InterPro" id="IPR036390">
    <property type="entry name" value="WH_DNA-bd_sf"/>
</dbReference>
<evidence type="ECO:0000313" key="5">
    <source>
        <dbReference type="Proteomes" id="UP000095743"/>
    </source>
</evidence>
<proteinExistence type="inferred from homology"/>
<dbReference type="RefSeq" id="WP_069973845.1">
    <property type="nucleotide sequence ID" value="NZ_CP017269.1"/>
</dbReference>
<dbReference type="InterPro" id="IPR003488">
    <property type="entry name" value="DprA"/>
</dbReference>
<keyword evidence="5" id="KW-1185">Reference proteome</keyword>
<feature type="domain" description="Smf/DprA SLOG" evidence="2">
    <location>
        <begin position="83"/>
        <end position="288"/>
    </location>
</feature>
<dbReference type="InterPro" id="IPR041614">
    <property type="entry name" value="DprA_WH"/>
</dbReference>
<dbReference type="SUPFAM" id="SSF102405">
    <property type="entry name" value="MCP/YpsA-like"/>
    <property type="match status" value="1"/>
</dbReference>
<name>A0A1D8GBL5_9FIRM</name>
<dbReference type="SUPFAM" id="SSF46785">
    <property type="entry name" value="Winged helix' DNA-binding domain"/>
    <property type="match status" value="1"/>
</dbReference>
<dbReference type="AlphaFoldDB" id="A0A1D8GBL5"/>
<organism evidence="4 5">
    <name type="scientific">Geosporobacter ferrireducens</name>
    <dbReference type="NCBI Taxonomy" id="1424294"/>
    <lineage>
        <taxon>Bacteria</taxon>
        <taxon>Bacillati</taxon>
        <taxon>Bacillota</taxon>
        <taxon>Clostridia</taxon>
        <taxon>Peptostreptococcales</taxon>
        <taxon>Thermotaleaceae</taxon>
        <taxon>Geosporobacter</taxon>
    </lineage>
</organism>
<dbReference type="Pfam" id="PF02481">
    <property type="entry name" value="DNA_processg_A"/>
    <property type="match status" value="1"/>
</dbReference>
<accession>A0A1D8GBL5</accession>
<dbReference type="InterPro" id="IPR036388">
    <property type="entry name" value="WH-like_DNA-bd_sf"/>
</dbReference>
<dbReference type="KEGG" id="gfe:Gferi_01025"/>
<dbReference type="SUPFAM" id="SSF47781">
    <property type="entry name" value="RuvA domain 2-like"/>
    <property type="match status" value="1"/>
</dbReference>
<dbReference type="STRING" id="1424294.Gferi_01025"/>
<dbReference type="Proteomes" id="UP000095743">
    <property type="component" value="Chromosome"/>
</dbReference>
<dbReference type="Pfam" id="PF17782">
    <property type="entry name" value="WHD_DprA"/>
    <property type="match status" value="1"/>
</dbReference>
<protein>
    <submittedName>
        <fullName evidence="4">DNA protecting protein DprA</fullName>
    </submittedName>
</protein>
<dbReference type="PANTHER" id="PTHR43022">
    <property type="entry name" value="PROTEIN SMF"/>
    <property type="match status" value="1"/>
</dbReference>
<feature type="domain" description="DprA winged helix" evidence="3">
    <location>
        <begin position="302"/>
        <end position="355"/>
    </location>
</feature>
<dbReference type="InterPro" id="IPR010994">
    <property type="entry name" value="RuvA_2-like"/>
</dbReference>
<dbReference type="EMBL" id="CP017269">
    <property type="protein sequence ID" value="AOT68292.1"/>
    <property type="molecule type" value="Genomic_DNA"/>
</dbReference>
<dbReference type="PANTHER" id="PTHR43022:SF1">
    <property type="entry name" value="PROTEIN SMF"/>
    <property type="match status" value="1"/>
</dbReference>
<dbReference type="InterPro" id="IPR057666">
    <property type="entry name" value="DrpA_SLOG"/>
</dbReference>
<dbReference type="NCBIfam" id="TIGR00732">
    <property type="entry name" value="dprA"/>
    <property type="match status" value="1"/>
</dbReference>
<gene>
    <name evidence="4" type="ORF">Gferi_01025</name>
</gene>
<evidence type="ECO:0000256" key="1">
    <source>
        <dbReference type="ARBA" id="ARBA00006525"/>
    </source>
</evidence>
<sequence>MKEENVYIHWLHSIEGVGQKNLKKLMTAFQCGKNIFDASERQLKKVEGINQRIIHNILENKSQEQLQRIRDRISQLGIISKYMGDEGYPESLKNIYDPPFILHMRGNLFEQDIRAVAIVGARKASAYGKWAAYKLAGELAQRGIVVVSGMAYGIDTAAHKGALDAGGRTIAVLGCGVDICYPKTNYQLMEEIAAKGAVISEYALGTEPISGNFPARNRIISGLSKGVVVVEAGLKSGSLITAEMALEQGREVFAVPGNINNTMSAGSNKLIQEGAKLVASVEDILCELDIVPETITEKVAINLSETEGKVYEKILERQPVHFEALSSMLGMDVHKISSIITILQIKGLIEQLPGKILIIK</sequence>
<comment type="similarity">
    <text evidence="1">Belongs to the DprA/Smf family.</text>
</comment>
<reference evidence="4 5" key="1">
    <citation type="submission" date="2016-09" db="EMBL/GenBank/DDBJ databases">
        <title>Genomic analysis reveals versatility of anaerobic energy metabolism of Geosporobacter ferrireducens IRF9 of phylum Firmicutes.</title>
        <authorList>
            <person name="Kim S.-J."/>
        </authorList>
    </citation>
    <scope>NUCLEOTIDE SEQUENCE [LARGE SCALE GENOMIC DNA]</scope>
    <source>
        <strain evidence="4 5">IRF9</strain>
    </source>
</reference>
<dbReference type="Gene3D" id="3.40.50.450">
    <property type="match status" value="1"/>
</dbReference>
<evidence type="ECO:0000259" key="3">
    <source>
        <dbReference type="Pfam" id="PF17782"/>
    </source>
</evidence>